<dbReference type="PANTHER" id="PTHR21708">
    <property type="entry name" value="PROBABLE 2-DEHYDROPANTOATE 2-REDUCTASE"/>
    <property type="match status" value="1"/>
</dbReference>
<evidence type="ECO:0000256" key="4">
    <source>
        <dbReference type="RuleBase" id="RU362068"/>
    </source>
</evidence>
<dbReference type="Pfam" id="PF02558">
    <property type="entry name" value="ApbA"/>
    <property type="match status" value="1"/>
</dbReference>
<dbReference type="InterPro" id="IPR036291">
    <property type="entry name" value="NAD(P)-bd_dom_sf"/>
</dbReference>
<dbReference type="Gene3D" id="3.40.50.720">
    <property type="entry name" value="NAD(P)-binding Rossmann-like Domain"/>
    <property type="match status" value="1"/>
</dbReference>
<dbReference type="Proteomes" id="UP001597478">
    <property type="component" value="Unassembled WGS sequence"/>
</dbReference>
<dbReference type="InterPro" id="IPR008927">
    <property type="entry name" value="6-PGluconate_DH-like_C_sf"/>
</dbReference>
<proteinExistence type="inferred from homology"/>
<evidence type="ECO:0000256" key="2">
    <source>
        <dbReference type="ARBA" id="ARBA00022857"/>
    </source>
</evidence>
<protein>
    <recommendedName>
        <fullName evidence="4">2-dehydropantoate 2-reductase</fullName>
        <ecNumber evidence="4">1.1.1.169</ecNumber>
    </recommendedName>
    <alternativeName>
        <fullName evidence="4">Ketopantoate reductase</fullName>
    </alternativeName>
</protein>
<comment type="caution">
    <text evidence="7">The sequence shown here is derived from an EMBL/GenBank/DDBJ whole genome shotgun (WGS) entry which is preliminary data.</text>
</comment>
<dbReference type="Pfam" id="PF08546">
    <property type="entry name" value="ApbA_C"/>
    <property type="match status" value="1"/>
</dbReference>
<feature type="domain" description="Ketopantoate reductase C-terminal" evidence="6">
    <location>
        <begin position="173"/>
        <end position="295"/>
    </location>
</feature>
<keyword evidence="3 4" id="KW-0560">Oxidoreductase</keyword>
<dbReference type="EMBL" id="JBHUOF010000049">
    <property type="protein sequence ID" value="MFD2803174.1"/>
    <property type="molecule type" value="Genomic_DNA"/>
</dbReference>
<comment type="pathway">
    <text evidence="4">Cofactor biosynthesis; (R)-pantothenate biosynthesis; (R)-pantoate from 3-methyl-2-oxobutanoate: step 2/2.</text>
</comment>
<accession>A0ABW5WJ30</accession>
<feature type="domain" description="Ketopantoate reductase N-terminal" evidence="5">
    <location>
        <begin position="10"/>
        <end position="143"/>
    </location>
</feature>
<dbReference type="InterPro" id="IPR051402">
    <property type="entry name" value="KPR-Related"/>
</dbReference>
<evidence type="ECO:0000256" key="3">
    <source>
        <dbReference type="ARBA" id="ARBA00023002"/>
    </source>
</evidence>
<keyword evidence="8" id="KW-1185">Reference proteome</keyword>
<dbReference type="Gene3D" id="1.10.1040.10">
    <property type="entry name" value="N-(1-d-carboxylethyl)-l-norvaline Dehydrogenase, domain 2"/>
    <property type="match status" value="1"/>
</dbReference>
<dbReference type="InterPro" id="IPR003710">
    <property type="entry name" value="ApbA"/>
</dbReference>
<keyword evidence="4" id="KW-0566">Pantothenate biosynthesis</keyword>
<dbReference type="SUPFAM" id="SSF51735">
    <property type="entry name" value="NAD(P)-binding Rossmann-fold domains"/>
    <property type="match status" value="1"/>
</dbReference>
<organism evidence="7 8">
    <name type="scientific">Prauserella oleivorans</name>
    <dbReference type="NCBI Taxonomy" id="1478153"/>
    <lineage>
        <taxon>Bacteria</taxon>
        <taxon>Bacillati</taxon>
        <taxon>Actinomycetota</taxon>
        <taxon>Actinomycetes</taxon>
        <taxon>Pseudonocardiales</taxon>
        <taxon>Pseudonocardiaceae</taxon>
        <taxon>Prauserella</taxon>
    </lineage>
</organism>
<evidence type="ECO:0000259" key="6">
    <source>
        <dbReference type="Pfam" id="PF08546"/>
    </source>
</evidence>
<keyword evidence="2 4" id="KW-0521">NADP</keyword>
<comment type="function">
    <text evidence="4">Catalyzes the NADPH-dependent reduction of ketopantoate into pantoic acid.</text>
</comment>
<dbReference type="GO" id="GO:0008677">
    <property type="term" value="F:2-dehydropantoate 2-reductase activity"/>
    <property type="evidence" value="ECO:0007669"/>
    <property type="project" value="UniProtKB-EC"/>
</dbReference>
<reference evidence="8" key="1">
    <citation type="journal article" date="2019" name="Int. J. Syst. Evol. Microbiol.">
        <title>The Global Catalogue of Microorganisms (GCM) 10K type strain sequencing project: providing services to taxonomists for standard genome sequencing and annotation.</title>
        <authorList>
            <consortium name="The Broad Institute Genomics Platform"/>
            <consortium name="The Broad Institute Genome Sequencing Center for Infectious Disease"/>
            <person name="Wu L."/>
            <person name="Ma J."/>
        </authorList>
    </citation>
    <scope>NUCLEOTIDE SEQUENCE [LARGE SCALE GENOMIC DNA]</scope>
    <source>
        <strain evidence="8">IBRC-M 10906</strain>
    </source>
</reference>
<dbReference type="InterPro" id="IPR013332">
    <property type="entry name" value="KPR_N"/>
</dbReference>
<dbReference type="RefSeq" id="WP_377394798.1">
    <property type="nucleotide sequence ID" value="NZ_JBHSAN010000054.1"/>
</dbReference>
<dbReference type="NCBIfam" id="NF005091">
    <property type="entry name" value="PRK06522.2-2"/>
    <property type="match status" value="1"/>
</dbReference>
<dbReference type="InterPro" id="IPR013752">
    <property type="entry name" value="KPA_reductase"/>
</dbReference>
<name>A0ABW5WJ30_9PSEU</name>
<gene>
    <name evidence="7" type="ORF">ACFS2C_27655</name>
</gene>
<evidence type="ECO:0000313" key="8">
    <source>
        <dbReference type="Proteomes" id="UP001597478"/>
    </source>
</evidence>
<dbReference type="SUPFAM" id="SSF48179">
    <property type="entry name" value="6-phosphogluconate dehydrogenase C-terminal domain-like"/>
    <property type="match status" value="1"/>
</dbReference>
<dbReference type="EC" id="1.1.1.169" evidence="4"/>
<comment type="similarity">
    <text evidence="1 4">Belongs to the ketopantoate reductase family.</text>
</comment>
<sequence length="297" mass="31041">MDTVDSAETVAVVGLGAVGTAFAASLAEAGHEVVACGRRPLERIEITDERGTRAYPVGWAGSPEDAGPVPFVVLATKIHDTPATAEWLARLTADGGHVVVAQNGVDHRERVEPLVGAAAVVPALVYLNAERTAPGSVRVRRTERDLVLPDDAAAKAAANLFETSGLTVETHADFRTAAWRKMLTNVAANPITALTGRRVEVLTEPAVADLALAVLREAVAVGRAEGAQLTDADATRTLAWLQGLAPGSTTSMLQDREAGRRLEYDGLTGTIARLGDRHGEAVEANRALLALLSAISA</sequence>
<dbReference type="NCBIfam" id="TIGR00745">
    <property type="entry name" value="apbA_panE"/>
    <property type="match status" value="1"/>
</dbReference>
<dbReference type="PANTHER" id="PTHR21708:SF26">
    <property type="entry name" value="2-DEHYDROPANTOATE 2-REDUCTASE"/>
    <property type="match status" value="1"/>
</dbReference>
<comment type="catalytic activity">
    <reaction evidence="4">
        <text>(R)-pantoate + NADP(+) = 2-dehydropantoate + NADPH + H(+)</text>
        <dbReference type="Rhea" id="RHEA:16233"/>
        <dbReference type="ChEBI" id="CHEBI:11561"/>
        <dbReference type="ChEBI" id="CHEBI:15378"/>
        <dbReference type="ChEBI" id="CHEBI:15980"/>
        <dbReference type="ChEBI" id="CHEBI:57783"/>
        <dbReference type="ChEBI" id="CHEBI:58349"/>
        <dbReference type="EC" id="1.1.1.169"/>
    </reaction>
</comment>
<evidence type="ECO:0000256" key="1">
    <source>
        <dbReference type="ARBA" id="ARBA00007870"/>
    </source>
</evidence>
<evidence type="ECO:0000313" key="7">
    <source>
        <dbReference type="EMBL" id="MFD2803174.1"/>
    </source>
</evidence>
<evidence type="ECO:0000259" key="5">
    <source>
        <dbReference type="Pfam" id="PF02558"/>
    </source>
</evidence>
<dbReference type="InterPro" id="IPR013328">
    <property type="entry name" value="6PGD_dom2"/>
</dbReference>